<evidence type="ECO:0000259" key="2">
    <source>
        <dbReference type="PROSITE" id="PS50800"/>
    </source>
</evidence>
<dbReference type="Gene3D" id="1.10.720.30">
    <property type="entry name" value="SAP domain"/>
    <property type="match status" value="1"/>
</dbReference>
<feature type="domain" description="SAP" evidence="2">
    <location>
        <begin position="18"/>
        <end position="52"/>
    </location>
</feature>
<dbReference type="HOGENOM" id="CLU_1810717_0_0_1"/>
<feature type="domain" description="PINIT" evidence="3">
    <location>
        <begin position="109"/>
        <end position="143"/>
    </location>
</feature>
<evidence type="ECO:0000313" key="4">
    <source>
        <dbReference type="EMBL" id="EXJ86555.1"/>
    </source>
</evidence>
<evidence type="ECO:0000259" key="3">
    <source>
        <dbReference type="PROSITE" id="PS51466"/>
    </source>
</evidence>
<evidence type="ECO:0000313" key="5">
    <source>
        <dbReference type="Proteomes" id="UP000019478"/>
    </source>
</evidence>
<sequence length="143" mass="15700">MAGYVQAQDQVQAMVAHVKTLTVEKLKILLRTEGLPVSGVKSELQIRAIAHIEKLRNAGDLTNLSRLRGNMRAPSSMYSSNTYPSPYSTHTPTSSASPQFSSPNPRAPYTMSPNSPYAPGRITFKSSPFYTIVKPLTQTLECK</sequence>
<feature type="non-terminal residue" evidence="4">
    <location>
        <position position="143"/>
    </location>
</feature>
<dbReference type="SMART" id="SM00513">
    <property type="entry name" value="SAP"/>
    <property type="match status" value="1"/>
</dbReference>
<evidence type="ECO:0000256" key="1">
    <source>
        <dbReference type="SAM" id="MobiDB-lite"/>
    </source>
</evidence>
<dbReference type="Proteomes" id="UP000019478">
    <property type="component" value="Unassembled WGS sequence"/>
</dbReference>
<dbReference type="PROSITE" id="PS51466">
    <property type="entry name" value="PINIT"/>
    <property type="match status" value="1"/>
</dbReference>
<protein>
    <recommendedName>
        <fullName evidence="6">SAP domain-containing protein</fullName>
    </recommendedName>
</protein>
<dbReference type="Pfam" id="PF02037">
    <property type="entry name" value="SAP"/>
    <property type="match status" value="1"/>
</dbReference>
<feature type="compositionally biased region" description="Low complexity" evidence="1">
    <location>
        <begin position="74"/>
        <end position="98"/>
    </location>
</feature>
<dbReference type="InterPro" id="IPR023321">
    <property type="entry name" value="PINIT"/>
</dbReference>
<reference evidence="4 5" key="1">
    <citation type="submission" date="2013-03" db="EMBL/GenBank/DDBJ databases">
        <title>The Genome Sequence of Capronia epimyces CBS 606.96.</title>
        <authorList>
            <consortium name="The Broad Institute Genomics Platform"/>
            <person name="Cuomo C."/>
            <person name="de Hoog S."/>
            <person name="Gorbushina A."/>
            <person name="Walker B."/>
            <person name="Young S.K."/>
            <person name="Zeng Q."/>
            <person name="Gargeya S."/>
            <person name="Fitzgerald M."/>
            <person name="Haas B."/>
            <person name="Abouelleil A."/>
            <person name="Allen A.W."/>
            <person name="Alvarado L."/>
            <person name="Arachchi H.M."/>
            <person name="Berlin A.M."/>
            <person name="Chapman S.B."/>
            <person name="Gainer-Dewar J."/>
            <person name="Goldberg J."/>
            <person name="Griggs A."/>
            <person name="Gujja S."/>
            <person name="Hansen M."/>
            <person name="Howarth C."/>
            <person name="Imamovic A."/>
            <person name="Ireland A."/>
            <person name="Larimer J."/>
            <person name="McCowan C."/>
            <person name="Murphy C."/>
            <person name="Pearson M."/>
            <person name="Poon T.W."/>
            <person name="Priest M."/>
            <person name="Roberts A."/>
            <person name="Saif S."/>
            <person name="Shea T."/>
            <person name="Sisk P."/>
            <person name="Sykes S."/>
            <person name="Wortman J."/>
            <person name="Nusbaum C."/>
            <person name="Birren B."/>
        </authorList>
    </citation>
    <scope>NUCLEOTIDE SEQUENCE [LARGE SCALE GENOMIC DNA]</scope>
    <source>
        <strain evidence="4 5">CBS 606.96</strain>
    </source>
</reference>
<dbReference type="GeneID" id="19167634"/>
<dbReference type="InterPro" id="IPR036361">
    <property type="entry name" value="SAP_dom_sf"/>
</dbReference>
<dbReference type="STRING" id="1182542.W9YA80"/>
<name>W9YA80_9EURO</name>
<gene>
    <name evidence="4" type="ORF">A1O3_03508</name>
</gene>
<feature type="region of interest" description="Disordered" evidence="1">
    <location>
        <begin position="72"/>
        <end position="114"/>
    </location>
</feature>
<accession>W9YA80</accession>
<dbReference type="EMBL" id="AMGY01000003">
    <property type="protein sequence ID" value="EXJ86555.1"/>
    <property type="molecule type" value="Genomic_DNA"/>
</dbReference>
<dbReference type="PROSITE" id="PS50800">
    <property type="entry name" value="SAP"/>
    <property type="match status" value="1"/>
</dbReference>
<evidence type="ECO:0008006" key="6">
    <source>
        <dbReference type="Google" id="ProtNLM"/>
    </source>
</evidence>
<keyword evidence="5" id="KW-1185">Reference proteome</keyword>
<dbReference type="RefSeq" id="XP_007731834.1">
    <property type="nucleotide sequence ID" value="XM_007733644.1"/>
</dbReference>
<comment type="caution">
    <text evidence="4">The sequence shown here is derived from an EMBL/GenBank/DDBJ whole genome shotgun (WGS) entry which is preliminary data.</text>
</comment>
<dbReference type="AlphaFoldDB" id="W9YA80"/>
<dbReference type="InterPro" id="IPR003034">
    <property type="entry name" value="SAP_dom"/>
</dbReference>
<organism evidence="4 5">
    <name type="scientific">Capronia epimyces CBS 606.96</name>
    <dbReference type="NCBI Taxonomy" id="1182542"/>
    <lineage>
        <taxon>Eukaryota</taxon>
        <taxon>Fungi</taxon>
        <taxon>Dikarya</taxon>
        <taxon>Ascomycota</taxon>
        <taxon>Pezizomycotina</taxon>
        <taxon>Eurotiomycetes</taxon>
        <taxon>Chaetothyriomycetidae</taxon>
        <taxon>Chaetothyriales</taxon>
        <taxon>Herpotrichiellaceae</taxon>
        <taxon>Capronia</taxon>
    </lineage>
</organism>
<proteinExistence type="predicted"/>
<dbReference type="OrthoDB" id="10560508at2759"/>
<dbReference type="SUPFAM" id="SSF68906">
    <property type="entry name" value="SAP domain"/>
    <property type="match status" value="1"/>
</dbReference>